<proteinExistence type="predicted"/>
<protein>
    <submittedName>
        <fullName evidence="1">Uncharacterized protein</fullName>
    </submittedName>
</protein>
<accession>A0A0A0D3Y7</accession>
<dbReference type="Proteomes" id="UP000029995">
    <property type="component" value="Unassembled WGS sequence"/>
</dbReference>
<comment type="caution">
    <text evidence="1">The sequence shown here is derived from an EMBL/GenBank/DDBJ whole genome shotgun (WGS) entry which is preliminary data.</text>
</comment>
<reference evidence="1 2" key="1">
    <citation type="submission" date="2014-01" db="EMBL/GenBank/DDBJ databases">
        <title>Genome sequence determination for a cystic fibrosis isolate, Inquilinus limosus.</title>
        <authorList>
            <person name="Pino M."/>
            <person name="Di Conza J."/>
            <person name="Gutkind G."/>
        </authorList>
    </citation>
    <scope>NUCLEOTIDE SEQUENCE [LARGE SCALE GENOMIC DNA]</scope>
    <source>
        <strain evidence="1 2">MP06</strain>
    </source>
</reference>
<evidence type="ECO:0000313" key="2">
    <source>
        <dbReference type="Proteomes" id="UP000029995"/>
    </source>
</evidence>
<dbReference type="RefSeq" id="WP_034839107.1">
    <property type="nucleotide sequence ID" value="NZ_JANX01000189.1"/>
</dbReference>
<feature type="non-terminal residue" evidence="1">
    <location>
        <position position="590"/>
    </location>
</feature>
<name>A0A0A0D3Y7_9PROT</name>
<dbReference type="EMBL" id="JANX01000189">
    <property type="protein sequence ID" value="KGM33396.1"/>
    <property type="molecule type" value="Genomic_DNA"/>
</dbReference>
<sequence length="590" mass="61159">MARYLPRRRWTIGLSALLAILVGLAIAARQLLPGWVEQEAVARLRAEGVPVERLTVSSVDLGSAEIGGIAVAEGRITIDRISLGFNPWTLIREGHLSSIELSGVSIRLGIDRSGALDLPRMEVLEGGGGGEGLGAIPFRTISVRDSTIVIDTPWGRIRTPVEAEGAVNEQGRLVWSGRLRPAGAGGAAQAKFDLTNTPEGQVYGGVQLEQATFRSDQLALDGVTGWIAYGGERDSSGEIQGALTVAEVERGAARFRDFGVQGNGTLQRLQQLIIGARIGSGDGSLGLQLQGTKDGPGTDLAVQVDADNLGAVAPAFGFDGGVTGKASVNAWLTLRTPGLPSLDELPELLADGFIRLSTDGVQAGTGVSLQTGQLTAAIDLSGGTLTLAGSRPWKVAGRFASGKLSVDLDWLPGNGGPQRLEFSREGDTWWTRLAGATKGNVAGFLVSGSIDAELGLNDAGQAKVRVPEAVLDLDPFEAVGLTVDPGPMTVTGETTDTGWTATLSGSSSIGLPGKQGGNATAQGTVRVDTVGQHLTVRPVHGDCLSLAVPAQDFTPRLRLAQPAAAMLCPGAGGLPLLETDLDSDRPPLVR</sequence>
<organism evidence="1 2">
    <name type="scientific">Inquilinus limosus MP06</name>
    <dbReference type="NCBI Taxonomy" id="1398085"/>
    <lineage>
        <taxon>Bacteria</taxon>
        <taxon>Pseudomonadati</taxon>
        <taxon>Pseudomonadota</taxon>
        <taxon>Alphaproteobacteria</taxon>
        <taxon>Rhodospirillales</taxon>
        <taxon>Rhodospirillaceae</taxon>
        <taxon>Inquilinus</taxon>
    </lineage>
</organism>
<gene>
    <name evidence="1" type="ORF">P409_16070</name>
</gene>
<dbReference type="AlphaFoldDB" id="A0A0A0D3Y7"/>
<evidence type="ECO:0000313" key="1">
    <source>
        <dbReference type="EMBL" id="KGM33396.1"/>
    </source>
</evidence>
<dbReference type="OrthoDB" id="8446194at2"/>